<proteinExistence type="predicted"/>
<evidence type="ECO:0000313" key="1">
    <source>
        <dbReference type="EMBL" id="AYF79641.1"/>
    </source>
</evidence>
<evidence type="ECO:0000313" key="2">
    <source>
        <dbReference type="Proteomes" id="UP000267164"/>
    </source>
</evidence>
<dbReference type="OrthoDB" id="4558974at2"/>
<dbReference type="RefSeq" id="WP_120744715.1">
    <property type="nucleotide sequence ID" value="NZ_CP032568.1"/>
</dbReference>
<dbReference type="KEGG" id="nyu:D7D52_35965"/>
<name>A0A386ZPN6_9NOCA</name>
<protein>
    <submittedName>
        <fullName evidence="1">Uncharacterized protein</fullName>
    </submittedName>
</protein>
<dbReference type="EMBL" id="CP032568">
    <property type="protein sequence ID" value="AYF79641.1"/>
    <property type="molecule type" value="Genomic_DNA"/>
</dbReference>
<reference evidence="1 2" key="1">
    <citation type="submission" date="2018-09" db="EMBL/GenBank/DDBJ databases">
        <title>Nocardia yunnanensis sp. nov., an actinomycete isolated from a soil sample.</title>
        <authorList>
            <person name="Zhang J."/>
        </authorList>
    </citation>
    <scope>NUCLEOTIDE SEQUENCE [LARGE SCALE GENOMIC DNA]</scope>
    <source>
        <strain evidence="1 2">CFHS0054</strain>
    </source>
</reference>
<dbReference type="AlphaFoldDB" id="A0A386ZPN6"/>
<dbReference type="Proteomes" id="UP000267164">
    <property type="component" value="Chromosome"/>
</dbReference>
<accession>A0A386ZPN6</accession>
<keyword evidence="2" id="KW-1185">Reference proteome</keyword>
<sequence>MADPTAPKRCLRCNMPIAQKRRGRPRRWCSESCRRRAPEEGIEVREVIVERTVIRPPEPVSVSRQIARILDDPDATEQLLRTLAHRWRHRDPAADPAAHARLAPTVLDIWQAFHAPADPAAAKNPPPKVPTAAAEQRAAVARVLASPRSIREVLMRVREMLDAGQLRGGNAEPVHNGLAYLMRPGRS</sequence>
<gene>
    <name evidence="1" type="ORF">D7D52_35965</name>
</gene>
<organism evidence="1 2">
    <name type="scientific">Nocardia yunnanensis</name>
    <dbReference type="NCBI Taxonomy" id="2382165"/>
    <lineage>
        <taxon>Bacteria</taxon>
        <taxon>Bacillati</taxon>
        <taxon>Actinomycetota</taxon>
        <taxon>Actinomycetes</taxon>
        <taxon>Mycobacteriales</taxon>
        <taxon>Nocardiaceae</taxon>
        <taxon>Nocardia</taxon>
    </lineage>
</organism>